<dbReference type="EMBL" id="SLWL01000039">
    <property type="protein sequence ID" value="TCO07147.1"/>
    <property type="molecule type" value="Genomic_DNA"/>
</dbReference>
<evidence type="ECO:0000313" key="2">
    <source>
        <dbReference type="Proteomes" id="UP000294881"/>
    </source>
</evidence>
<dbReference type="AlphaFoldDB" id="A0A4R2GH91"/>
<sequence length="164" mass="18430">MTDDDHDPNVWIHETLDRPPLRIDDHTDAPALAAELRERLEALLAAHMLEPTPDGWRDLALALAAKHEPAFQIETPVDRESLGGRPAGWSRFVNRSRMKSAMRAGLNQKQAAQQIHRETPDVSASTAQNAMSGAKRIPDQMARWQYERILDRAFHAAAKALSRK</sequence>
<dbReference type="OrthoDB" id="8451336at2"/>
<evidence type="ECO:0000313" key="1">
    <source>
        <dbReference type="EMBL" id="TCO07147.1"/>
    </source>
</evidence>
<dbReference type="RefSeq" id="WP_132010994.1">
    <property type="nucleotide sequence ID" value="NZ_JBHUNN010000002.1"/>
</dbReference>
<accession>A0A4R2GH91</accession>
<keyword evidence="2" id="KW-1185">Reference proteome</keyword>
<reference evidence="1 2" key="1">
    <citation type="submission" date="2019-03" db="EMBL/GenBank/DDBJ databases">
        <title>Genomic Encyclopedia of Type Strains, Phase IV (KMG-IV): sequencing the most valuable type-strain genomes for metagenomic binning, comparative biology and taxonomic classification.</title>
        <authorList>
            <person name="Goeker M."/>
        </authorList>
    </citation>
    <scope>NUCLEOTIDE SEQUENCE [LARGE SCALE GENOMIC DNA]</scope>
    <source>
        <strain evidence="1 2">DSM 22958</strain>
    </source>
</reference>
<name>A0A4R2GH91_9HYPH</name>
<gene>
    <name evidence="1" type="ORF">EV666_1393</name>
</gene>
<protein>
    <submittedName>
        <fullName evidence="1">Uncharacterized protein</fullName>
    </submittedName>
</protein>
<dbReference type="Proteomes" id="UP000294881">
    <property type="component" value="Unassembled WGS sequence"/>
</dbReference>
<organism evidence="1 2">
    <name type="scientific">Camelimonas lactis</name>
    <dbReference type="NCBI Taxonomy" id="659006"/>
    <lineage>
        <taxon>Bacteria</taxon>
        <taxon>Pseudomonadati</taxon>
        <taxon>Pseudomonadota</taxon>
        <taxon>Alphaproteobacteria</taxon>
        <taxon>Hyphomicrobiales</taxon>
        <taxon>Chelatococcaceae</taxon>
        <taxon>Camelimonas</taxon>
    </lineage>
</organism>
<proteinExistence type="predicted"/>
<comment type="caution">
    <text evidence="1">The sequence shown here is derived from an EMBL/GenBank/DDBJ whole genome shotgun (WGS) entry which is preliminary data.</text>
</comment>